<name>A0A9P9FW47_FUSRE</name>
<dbReference type="GeneID" id="70219100"/>
<gene>
    <name evidence="1" type="ORF">BKA55DRAFT_530387</name>
</gene>
<organism evidence="1 2">
    <name type="scientific">Fusarium redolens</name>
    <dbReference type="NCBI Taxonomy" id="48865"/>
    <lineage>
        <taxon>Eukaryota</taxon>
        <taxon>Fungi</taxon>
        <taxon>Dikarya</taxon>
        <taxon>Ascomycota</taxon>
        <taxon>Pezizomycotina</taxon>
        <taxon>Sordariomycetes</taxon>
        <taxon>Hypocreomycetidae</taxon>
        <taxon>Hypocreales</taxon>
        <taxon>Nectriaceae</taxon>
        <taxon>Fusarium</taxon>
        <taxon>Fusarium redolens species complex</taxon>
    </lineage>
</organism>
<dbReference type="Proteomes" id="UP000720189">
    <property type="component" value="Unassembled WGS sequence"/>
</dbReference>
<reference evidence="1" key="1">
    <citation type="journal article" date="2021" name="Nat. Commun.">
        <title>Genetic determinants of endophytism in the Arabidopsis root mycobiome.</title>
        <authorList>
            <person name="Mesny F."/>
            <person name="Miyauchi S."/>
            <person name="Thiergart T."/>
            <person name="Pickel B."/>
            <person name="Atanasova L."/>
            <person name="Karlsson M."/>
            <person name="Huettel B."/>
            <person name="Barry K.W."/>
            <person name="Haridas S."/>
            <person name="Chen C."/>
            <person name="Bauer D."/>
            <person name="Andreopoulos W."/>
            <person name="Pangilinan J."/>
            <person name="LaButti K."/>
            <person name="Riley R."/>
            <person name="Lipzen A."/>
            <person name="Clum A."/>
            <person name="Drula E."/>
            <person name="Henrissat B."/>
            <person name="Kohler A."/>
            <person name="Grigoriev I.V."/>
            <person name="Martin F.M."/>
            <person name="Hacquard S."/>
        </authorList>
    </citation>
    <scope>NUCLEOTIDE SEQUENCE</scope>
    <source>
        <strain evidence="1">MPI-CAGE-AT-0023</strain>
    </source>
</reference>
<accession>A0A9P9FW47</accession>
<dbReference type="OrthoDB" id="10280358at2759"/>
<sequence>PSEGSRQGYITNQNGYTAKEVAKLQAKTALSTAFAAELLSPSCTWGQVGRDTY</sequence>
<evidence type="ECO:0000313" key="2">
    <source>
        <dbReference type="Proteomes" id="UP000720189"/>
    </source>
</evidence>
<proteinExistence type="predicted"/>
<evidence type="ECO:0000313" key="1">
    <source>
        <dbReference type="EMBL" id="KAH7205477.1"/>
    </source>
</evidence>
<dbReference type="EMBL" id="JAGMUX010000037">
    <property type="protein sequence ID" value="KAH7205477.1"/>
    <property type="molecule type" value="Genomic_DNA"/>
</dbReference>
<keyword evidence="2" id="KW-1185">Reference proteome</keyword>
<comment type="caution">
    <text evidence="1">The sequence shown here is derived from an EMBL/GenBank/DDBJ whole genome shotgun (WGS) entry which is preliminary data.</text>
</comment>
<dbReference type="AlphaFoldDB" id="A0A9P9FW47"/>
<dbReference type="RefSeq" id="XP_046041070.1">
    <property type="nucleotide sequence ID" value="XM_046189146.1"/>
</dbReference>
<feature type="non-terminal residue" evidence="1">
    <location>
        <position position="1"/>
    </location>
</feature>
<protein>
    <submittedName>
        <fullName evidence="1">Uncharacterized protein</fullName>
    </submittedName>
</protein>